<protein>
    <submittedName>
        <fullName evidence="2">Putative flavoprotein</fullName>
    </submittedName>
</protein>
<dbReference type="Pfam" id="PF03358">
    <property type="entry name" value="FMN_red"/>
    <property type="match status" value="1"/>
</dbReference>
<dbReference type="GO" id="GO:0010181">
    <property type="term" value="F:FMN binding"/>
    <property type="evidence" value="ECO:0007669"/>
    <property type="project" value="TreeGrafter"/>
</dbReference>
<dbReference type="KEGG" id="cei:CEPID_00875"/>
<dbReference type="Proteomes" id="UP000035368">
    <property type="component" value="Chromosome"/>
</dbReference>
<proteinExistence type="predicted"/>
<name>A0A0G3GLM2_9CORY</name>
<evidence type="ECO:0000259" key="1">
    <source>
        <dbReference type="Pfam" id="PF03358"/>
    </source>
</evidence>
<dbReference type="PATRIC" id="fig|1050174.4.peg.184"/>
<feature type="domain" description="NADPH-dependent FMN reductase-like" evidence="1">
    <location>
        <begin position="1"/>
        <end position="146"/>
    </location>
</feature>
<dbReference type="PANTHER" id="PTHR30543">
    <property type="entry name" value="CHROMATE REDUCTASE"/>
    <property type="match status" value="1"/>
</dbReference>
<sequence length="175" mass="19259">MKIGVILGSVRTTRLGEQVAAWAMTQLTTNPTHEFELVDLKSFNLPIWESPMPPMMLGGKYDLPSQQAWGDKIAEFDALIFVTPEYNHGIPGALKNAIDSLGPELTGKPVGFISYSYDGGIRVVEQLRSVLANFSMHDVRAQVSINLNTDFRDGTFEPGTHHGVVLSQLMEQLTA</sequence>
<accession>A0A0G3GLM2</accession>
<organism evidence="2 3">
    <name type="scientific">Corynebacterium epidermidicanis</name>
    <dbReference type="NCBI Taxonomy" id="1050174"/>
    <lineage>
        <taxon>Bacteria</taxon>
        <taxon>Bacillati</taxon>
        <taxon>Actinomycetota</taxon>
        <taxon>Actinomycetes</taxon>
        <taxon>Mycobacteriales</taxon>
        <taxon>Corynebacteriaceae</taxon>
        <taxon>Corynebacterium</taxon>
    </lineage>
</organism>
<dbReference type="RefSeq" id="WP_047239357.1">
    <property type="nucleotide sequence ID" value="NZ_CP011541.1"/>
</dbReference>
<reference evidence="2 3" key="1">
    <citation type="submission" date="2015-05" db="EMBL/GenBank/DDBJ databases">
        <title>Complete genome sequence of Corynebacterium epidermidicanis DSM 45586, isolated from the skin of a dog suffering from pruritus.</title>
        <authorList>
            <person name="Ruckert C."/>
            <person name="Albersmeier A."/>
            <person name="Winkler A."/>
            <person name="Tauch A."/>
        </authorList>
    </citation>
    <scope>NUCLEOTIDE SEQUENCE [LARGE SCALE GENOMIC DNA]</scope>
    <source>
        <strain evidence="2 3">DSM 45586</strain>
    </source>
</reference>
<keyword evidence="3" id="KW-1185">Reference proteome</keyword>
<dbReference type="Gene3D" id="3.40.50.360">
    <property type="match status" value="1"/>
</dbReference>
<dbReference type="STRING" id="1050174.CEPID_00875"/>
<dbReference type="InterPro" id="IPR029039">
    <property type="entry name" value="Flavoprotein-like_sf"/>
</dbReference>
<evidence type="ECO:0000313" key="2">
    <source>
        <dbReference type="EMBL" id="AKK02069.1"/>
    </source>
</evidence>
<dbReference type="EMBL" id="CP011541">
    <property type="protein sequence ID" value="AKK02069.1"/>
    <property type="molecule type" value="Genomic_DNA"/>
</dbReference>
<gene>
    <name evidence="2" type="ORF">CEPID_00875</name>
</gene>
<evidence type="ECO:0000313" key="3">
    <source>
        <dbReference type="Proteomes" id="UP000035368"/>
    </source>
</evidence>
<dbReference type="InterPro" id="IPR005025">
    <property type="entry name" value="FMN_Rdtase-like_dom"/>
</dbReference>
<dbReference type="GO" id="GO:0005829">
    <property type="term" value="C:cytosol"/>
    <property type="evidence" value="ECO:0007669"/>
    <property type="project" value="TreeGrafter"/>
</dbReference>
<dbReference type="PANTHER" id="PTHR30543:SF21">
    <property type="entry name" value="NAD(P)H-DEPENDENT FMN REDUCTASE LOT6"/>
    <property type="match status" value="1"/>
</dbReference>
<dbReference type="AlphaFoldDB" id="A0A0G3GLM2"/>
<dbReference type="OrthoDB" id="9812295at2"/>
<dbReference type="InterPro" id="IPR050712">
    <property type="entry name" value="NAD(P)H-dep_reductase"/>
</dbReference>
<dbReference type="SUPFAM" id="SSF52218">
    <property type="entry name" value="Flavoproteins"/>
    <property type="match status" value="1"/>
</dbReference>
<dbReference type="GO" id="GO:0016491">
    <property type="term" value="F:oxidoreductase activity"/>
    <property type="evidence" value="ECO:0007669"/>
    <property type="project" value="InterPro"/>
</dbReference>